<reference evidence="8" key="1">
    <citation type="submission" date="2019-09" db="EMBL/GenBank/DDBJ databases">
        <title>Draft genome information of white flower Hibiscus syriacus.</title>
        <authorList>
            <person name="Kim Y.-M."/>
        </authorList>
    </citation>
    <scope>NUCLEOTIDE SEQUENCE [LARGE SCALE GENOMIC DNA]</scope>
    <source>
        <strain evidence="8">YM2019G1</strain>
    </source>
</reference>
<dbReference type="Gene3D" id="3.40.50.300">
    <property type="entry name" value="P-loop containing nucleotide triphosphate hydrolases"/>
    <property type="match status" value="1"/>
</dbReference>
<evidence type="ECO:0000256" key="3">
    <source>
        <dbReference type="ARBA" id="ARBA00022821"/>
    </source>
</evidence>
<evidence type="ECO:0000256" key="5">
    <source>
        <dbReference type="SAM" id="Coils"/>
    </source>
</evidence>
<sequence>MDVLVGIVGSLAGKAVEYAVDPTARQLSYLFKPRSKFQNLRRKVQDLKDARERVQQSVEAANRKGEVIFENVQSWLEAVNEKISEDAATQLQKDEEKAMKRCFAGFRADFKSSYQLSNKADKEADAIAQLLIQKENFDGFSYLPALQVTDIIRPVKEYEAFKSRSRAFDEVMAALKDDTVSIIGVHGMGGVGKTTLVKEVAGKANERQLFSEVVLVTIKQTPDMRKIQEEIAEKLGMTISENSIDVRAARLRERLEKENRVLVILDDIWKFLDIRALGIPSADQQKGCKILITSRNLFVLKSMGSQKSLPIDVLNEDEAWNLFKNVAGHIAERSDLQSTAMEVAQKCAGLPLAITTVAKALKHKENLYEWKDALGQLKPSEINFKGIPAEAYSAIEMSYRYLVREELKYTFLLCSIMDHDAAIEDLLKYCRGLGLFHGLDTMEKVRNRVLTLVNELRDSSLLLAGSTSESFDMHDVVLDVAISTASRDRRWLALGKEDVFEEWKDTMRNSHLVSLKYAKVSQLPDELECPNLIFFSMHGSVEVPNNFFKGVQRLNVLEFGRINFTTLPSSVGFLKTLCTLRLIGCDVEDIVILGELENLEILDLSWSRMKMLPKEIGQLTKLKLLDLSSCLWLQLIPPNVLSKLSKLEELYLYDSFDGWEIEGIENPRSKASLMELQHLSRLATLEVHIPDVEAIPNDNLFLGKMERFKISIGGKMWDSYYDRGMKTSRMLKLKINKRNDLVEGIYKLLSRKIENLYLHMRKAVVVRLYDLNAESFEQLRFIKVENCNMLKNLFSFSIAKRLRKLEELEVSKCDNMIALIVEKEEIRENDTLKFDKLRILKLTELNGSWYIENTFQSVTWLFDKKVSCPALEELYLYAMGVIEKIWHIDDQFPLVSFGVQSLTNLKVWHCQKLKYVFTSSMVKSFVHLKTLQIFDCDEMEWVIEGILEATEEEERINDNICVFPKLDYLELSSLPKLKGFFCGNNPIEFPSLRDLKIWGRAAVPNIFHEKCAFPNLHQLNLARNAGIKDIIGHCEGQQQQQLLSHYFGNLKVVKLAWYARLPFYLFPLLALANLQTLEIEWSDIKEMVFQSEEGGEEKPASLLLSQITELRLNGLPELMHLWKEKEGFPNLRILHVDYCHKLKGNLVPSSVSFRNLVTLIVGSCVGIIKLITHPTAKSLVQLKQMSISYCENIEEIIQGGDDDDEIIFPQLNSLELKGLPKIESFCSSGNYTFSFPSLEDLVVDNCPKMKMFSQGHSNTPMLNKVQLQKWGGEEVHLEGSLNSTIQQLFKRKHAMIEEGENPEEDQSNLSTSNTQNLKEEVENSIKDQGNSSISIFE</sequence>
<evidence type="ECO:0000256" key="2">
    <source>
        <dbReference type="ARBA" id="ARBA00022741"/>
    </source>
</evidence>
<keyword evidence="9" id="KW-1185">Reference proteome</keyword>
<protein>
    <recommendedName>
        <fullName evidence="7">AAA+ ATPase domain-containing protein</fullName>
    </recommendedName>
</protein>
<proteinExistence type="inferred from homology"/>
<keyword evidence="4" id="KW-0067">ATP-binding</keyword>
<comment type="similarity">
    <text evidence="1">Belongs to the disease resistance NB-LRR family.</text>
</comment>
<dbReference type="GO" id="GO:0005524">
    <property type="term" value="F:ATP binding"/>
    <property type="evidence" value="ECO:0007669"/>
    <property type="project" value="UniProtKB-KW"/>
</dbReference>
<dbReference type="InterPro" id="IPR003593">
    <property type="entry name" value="AAA+_ATPase"/>
</dbReference>
<dbReference type="InterPro" id="IPR032675">
    <property type="entry name" value="LRR_dom_sf"/>
</dbReference>
<evidence type="ECO:0000256" key="1">
    <source>
        <dbReference type="ARBA" id="ARBA00008894"/>
    </source>
</evidence>
<feature type="compositionally biased region" description="Polar residues" evidence="6">
    <location>
        <begin position="1307"/>
        <end position="1316"/>
    </location>
</feature>
<feature type="coiled-coil region" evidence="5">
    <location>
        <begin position="37"/>
        <end position="64"/>
    </location>
</feature>
<dbReference type="FunFam" id="3.40.50.300:FF:001091">
    <property type="entry name" value="Probable disease resistance protein At1g61300"/>
    <property type="match status" value="1"/>
</dbReference>
<keyword evidence="2" id="KW-0547">Nucleotide-binding</keyword>
<comment type="caution">
    <text evidence="8">The sequence shown here is derived from an EMBL/GenBank/DDBJ whole genome shotgun (WGS) entry which is preliminary data.</text>
</comment>
<dbReference type="FunFam" id="1.10.8.430:FF:000003">
    <property type="entry name" value="Probable disease resistance protein At5g66910"/>
    <property type="match status" value="1"/>
</dbReference>
<dbReference type="Gene3D" id="1.10.8.430">
    <property type="entry name" value="Helical domain of apoptotic protease-activating factors"/>
    <property type="match status" value="1"/>
</dbReference>
<dbReference type="InterPro" id="IPR042197">
    <property type="entry name" value="Apaf_helical"/>
</dbReference>
<dbReference type="Pfam" id="PF00931">
    <property type="entry name" value="NB-ARC"/>
    <property type="match status" value="1"/>
</dbReference>
<dbReference type="InterPro" id="IPR002182">
    <property type="entry name" value="NB-ARC"/>
</dbReference>
<dbReference type="GO" id="GO:0006952">
    <property type="term" value="P:defense response"/>
    <property type="evidence" value="ECO:0007669"/>
    <property type="project" value="UniProtKB-KW"/>
</dbReference>
<keyword evidence="5" id="KW-0175">Coiled coil</keyword>
<dbReference type="InterPro" id="IPR050905">
    <property type="entry name" value="Plant_NBS-LRR"/>
</dbReference>
<gene>
    <name evidence="8" type="ORF">F3Y22_tig00111772pilonHSYRG00102</name>
</gene>
<evidence type="ECO:0000256" key="4">
    <source>
        <dbReference type="ARBA" id="ARBA00022840"/>
    </source>
</evidence>
<name>A0A6A2YH31_HIBSY</name>
<dbReference type="SMART" id="SM00382">
    <property type="entry name" value="AAA"/>
    <property type="match status" value="1"/>
</dbReference>
<dbReference type="Proteomes" id="UP000436088">
    <property type="component" value="Unassembled WGS sequence"/>
</dbReference>
<dbReference type="Pfam" id="PF23247">
    <property type="entry name" value="LRR_RPS2"/>
    <property type="match status" value="3"/>
</dbReference>
<organism evidence="8 9">
    <name type="scientific">Hibiscus syriacus</name>
    <name type="common">Rose of Sharon</name>
    <dbReference type="NCBI Taxonomy" id="106335"/>
    <lineage>
        <taxon>Eukaryota</taxon>
        <taxon>Viridiplantae</taxon>
        <taxon>Streptophyta</taxon>
        <taxon>Embryophyta</taxon>
        <taxon>Tracheophyta</taxon>
        <taxon>Spermatophyta</taxon>
        <taxon>Magnoliopsida</taxon>
        <taxon>eudicotyledons</taxon>
        <taxon>Gunneridae</taxon>
        <taxon>Pentapetalae</taxon>
        <taxon>rosids</taxon>
        <taxon>malvids</taxon>
        <taxon>Malvales</taxon>
        <taxon>Malvaceae</taxon>
        <taxon>Malvoideae</taxon>
        <taxon>Hibiscus</taxon>
    </lineage>
</organism>
<dbReference type="SUPFAM" id="SSF52058">
    <property type="entry name" value="L domain-like"/>
    <property type="match status" value="2"/>
</dbReference>
<accession>A0A6A2YH31</accession>
<dbReference type="GO" id="GO:0043531">
    <property type="term" value="F:ADP binding"/>
    <property type="evidence" value="ECO:0007669"/>
    <property type="project" value="InterPro"/>
</dbReference>
<keyword evidence="3" id="KW-0611">Plant defense</keyword>
<dbReference type="EMBL" id="VEPZ02001422">
    <property type="protein sequence ID" value="KAE8673784.1"/>
    <property type="molecule type" value="Genomic_DNA"/>
</dbReference>
<dbReference type="PANTHER" id="PTHR33463">
    <property type="entry name" value="NB-ARC DOMAIN-CONTAINING PROTEIN-RELATED"/>
    <property type="match status" value="1"/>
</dbReference>
<feature type="compositionally biased region" description="Polar residues" evidence="6">
    <location>
        <begin position="1326"/>
        <end position="1337"/>
    </location>
</feature>
<evidence type="ECO:0000259" key="7">
    <source>
        <dbReference type="SMART" id="SM00382"/>
    </source>
</evidence>
<dbReference type="InterPro" id="IPR027417">
    <property type="entry name" value="P-loop_NTPase"/>
</dbReference>
<dbReference type="InterPro" id="IPR057135">
    <property type="entry name" value="At4g27190-like_LRR"/>
</dbReference>
<dbReference type="Gene3D" id="3.80.10.10">
    <property type="entry name" value="Ribonuclease Inhibitor"/>
    <property type="match status" value="2"/>
</dbReference>
<evidence type="ECO:0000256" key="6">
    <source>
        <dbReference type="SAM" id="MobiDB-lite"/>
    </source>
</evidence>
<dbReference type="PANTHER" id="PTHR33463:SF149">
    <property type="entry name" value="NB-ARC DOMAIN-CONTAINING PROTEIN"/>
    <property type="match status" value="1"/>
</dbReference>
<evidence type="ECO:0000313" key="9">
    <source>
        <dbReference type="Proteomes" id="UP000436088"/>
    </source>
</evidence>
<dbReference type="PRINTS" id="PR00364">
    <property type="entry name" value="DISEASERSIST"/>
</dbReference>
<evidence type="ECO:0000313" key="8">
    <source>
        <dbReference type="EMBL" id="KAE8673784.1"/>
    </source>
</evidence>
<feature type="domain" description="AAA+ ATPase" evidence="7">
    <location>
        <begin position="179"/>
        <end position="317"/>
    </location>
</feature>
<feature type="region of interest" description="Disordered" evidence="6">
    <location>
        <begin position="1299"/>
        <end position="1337"/>
    </location>
</feature>
<dbReference type="SUPFAM" id="SSF52540">
    <property type="entry name" value="P-loop containing nucleoside triphosphate hydrolases"/>
    <property type="match status" value="1"/>
</dbReference>